<evidence type="ECO:0000256" key="5">
    <source>
        <dbReference type="ARBA" id="ARBA00022801"/>
    </source>
</evidence>
<reference evidence="9 10" key="1">
    <citation type="journal article" date="2016" name="Nat. Commun.">
        <title>Thousands of microbial genomes shed light on interconnected biogeochemical processes in an aquifer system.</title>
        <authorList>
            <person name="Anantharaman K."/>
            <person name="Brown C.T."/>
            <person name="Hug L.A."/>
            <person name="Sharon I."/>
            <person name="Castelle C.J."/>
            <person name="Probst A.J."/>
            <person name="Thomas B.C."/>
            <person name="Singh A."/>
            <person name="Wilkins M.J."/>
            <person name="Karaoz U."/>
            <person name="Brodie E.L."/>
            <person name="Williams K.H."/>
            <person name="Hubbard S.S."/>
            <person name="Banfield J.F."/>
        </authorList>
    </citation>
    <scope>NUCLEOTIDE SEQUENCE [LARGE SCALE GENOMIC DNA]</scope>
</reference>
<evidence type="ECO:0000256" key="2">
    <source>
        <dbReference type="ARBA" id="ARBA00001946"/>
    </source>
</evidence>
<dbReference type="GO" id="GO:0006020">
    <property type="term" value="P:inositol metabolic process"/>
    <property type="evidence" value="ECO:0007669"/>
    <property type="project" value="TreeGrafter"/>
</dbReference>
<comment type="caution">
    <text evidence="9">The sequence shown here is derived from an EMBL/GenBank/DDBJ whole genome shotgun (WGS) entry which is preliminary data.</text>
</comment>
<comment type="catalytic activity">
    <reaction evidence="1 8">
        <text>a myo-inositol phosphate + H2O = myo-inositol + phosphate</text>
        <dbReference type="Rhea" id="RHEA:24056"/>
        <dbReference type="ChEBI" id="CHEBI:15377"/>
        <dbReference type="ChEBI" id="CHEBI:17268"/>
        <dbReference type="ChEBI" id="CHEBI:43474"/>
        <dbReference type="ChEBI" id="CHEBI:84139"/>
        <dbReference type="EC" id="3.1.3.25"/>
    </reaction>
</comment>
<dbReference type="PROSITE" id="PS00630">
    <property type="entry name" value="IMP_2"/>
    <property type="match status" value="1"/>
</dbReference>
<dbReference type="FunFam" id="3.30.540.10:FF:000003">
    <property type="entry name" value="Inositol-1-monophosphatase"/>
    <property type="match status" value="1"/>
</dbReference>
<sequence>MDDKFLKVAKQAAIQAGKVISDLYGKEHKLMFKTDNSNFATQADLEAEKIIVKIISEHFPSHNIIAEEKVRIDQKSPFTWAIDPIDGTISFASKMPFFAVSIGLLENNQPIIGVIYDVDRRDLYWAQKGQGAYLNGKKISVSKTTKLADAVIGLGIGSMERRRDKLEEYFFPLLEKIRYIYMLGGGAVTMAFLAKGSLDAVPNQAWIWDQAAAGIIITEAGGMVSDRFGNPVDWSTDYTEFIASNGLIHEQILEALR</sequence>
<dbReference type="InterPro" id="IPR033942">
    <property type="entry name" value="IMPase"/>
</dbReference>
<keyword evidence="4 7" id="KW-0479">Metal-binding</keyword>
<organism evidence="9 10">
    <name type="scientific">Candidatus Daviesbacteria bacterium RIFCSPHIGHO2_02_FULL_39_12</name>
    <dbReference type="NCBI Taxonomy" id="1797770"/>
    <lineage>
        <taxon>Bacteria</taxon>
        <taxon>Candidatus Daviesiibacteriota</taxon>
    </lineage>
</organism>
<dbReference type="Proteomes" id="UP000177042">
    <property type="component" value="Unassembled WGS sequence"/>
</dbReference>
<dbReference type="InterPro" id="IPR020550">
    <property type="entry name" value="Inositol_monophosphatase_CS"/>
</dbReference>
<dbReference type="AlphaFoldDB" id="A0A1F5JCL6"/>
<dbReference type="InterPro" id="IPR020583">
    <property type="entry name" value="Inositol_monoP_metal-BS"/>
</dbReference>
<accession>A0A1F5JCL6</accession>
<dbReference type="GO" id="GO:0008934">
    <property type="term" value="F:inositol monophosphate 1-phosphatase activity"/>
    <property type="evidence" value="ECO:0007669"/>
    <property type="project" value="InterPro"/>
</dbReference>
<gene>
    <name evidence="9" type="ORF">A3C26_01520</name>
</gene>
<comment type="cofactor">
    <cofactor evidence="2 7 8">
        <name>Mg(2+)</name>
        <dbReference type="ChEBI" id="CHEBI:18420"/>
    </cofactor>
</comment>
<evidence type="ECO:0000313" key="9">
    <source>
        <dbReference type="EMBL" id="OGE26391.1"/>
    </source>
</evidence>
<evidence type="ECO:0000256" key="4">
    <source>
        <dbReference type="ARBA" id="ARBA00022723"/>
    </source>
</evidence>
<dbReference type="GO" id="GO:0046854">
    <property type="term" value="P:phosphatidylinositol phosphate biosynthetic process"/>
    <property type="evidence" value="ECO:0007669"/>
    <property type="project" value="InterPro"/>
</dbReference>
<comment type="similarity">
    <text evidence="3 8">Belongs to the inositol monophosphatase superfamily.</text>
</comment>
<feature type="binding site" evidence="7">
    <location>
        <position position="209"/>
    </location>
    <ligand>
        <name>Mg(2+)</name>
        <dbReference type="ChEBI" id="CHEBI:18420"/>
        <label>1</label>
        <note>catalytic</note>
    </ligand>
</feature>
<dbReference type="Pfam" id="PF00459">
    <property type="entry name" value="Inositol_P"/>
    <property type="match status" value="1"/>
</dbReference>
<dbReference type="Gene3D" id="3.40.190.80">
    <property type="match status" value="1"/>
</dbReference>
<dbReference type="PROSITE" id="PS00629">
    <property type="entry name" value="IMP_1"/>
    <property type="match status" value="1"/>
</dbReference>
<dbReference type="EC" id="3.1.3.25" evidence="8"/>
<dbReference type="Gene3D" id="3.30.540.10">
    <property type="entry name" value="Fructose-1,6-Bisphosphatase, subunit A, domain 1"/>
    <property type="match status" value="1"/>
</dbReference>
<dbReference type="InterPro" id="IPR000760">
    <property type="entry name" value="Inositol_monophosphatase-like"/>
</dbReference>
<evidence type="ECO:0000256" key="7">
    <source>
        <dbReference type="PIRSR" id="PIRSR600760-2"/>
    </source>
</evidence>
<feature type="binding site" evidence="7">
    <location>
        <position position="67"/>
    </location>
    <ligand>
        <name>Mg(2+)</name>
        <dbReference type="ChEBI" id="CHEBI:18420"/>
        <label>1</label>
        <note>catalytic</note>
    </ligand>
</feature>
<dbReference type="CDD" id="cd01639">
    <property type="entry name" value="IMPase"/>
    <property type="match status" value="1"/>
</dbReference>
<dbReference type="PRINTS" id="PR00377">
    <property type="entry name" value="IMPHPHTASES"/>
</dbReference>
<name>A0A1F5JCL6_9BACT</name>
<protein>
    <recommendedName>
        <fullName evidence="8">Inositol-1-monophosphatase</fullName>
        <ecNumber evidence="8">3.1.3.25</ecNumber>
    </recommendedName>
</protein>
<evidence type="ECO:0000256" key="6">
    <source>
        <dbReference type="ARBA" id="ARBA00022842"/>
    </source>
</evidence>
<feature type="binding site" evidence="7">
    <location>
        <position position="86"/>
    </location>
    <ligand>
        <name>Mg(2+)</name>
        <dbReference type="ChEBI" id="CHEBI:18420"/>
        <label>1</label>
        <note>catalytic</note>
    </ligand>
</feature>
<dbReference type="GO" id="GO:0046872">
    <property type="term" value="F:metal ion binding"/>
    <property type="evidence" value="ECO:0007669"/>
    <property type="project" value="UniProtKB-KW"/>
</dbReference>
<dbReference type="EMBL" id="MFCX01000011">
    <property type="protein sequence ID" value="OGE26391.1"/>
    <property type="molecule type" value="Genomic_DNA"/>
</dbReference>
<dbReference type="PANTHER" id="PTHR20854:SF4">
    <property type="entry name" value="INOSITOL-1-MONOPHOSPHATASE-RELATED"/>
    <property type="match status" value="1"/>
</dbReference>
<evidence type="ECO:0000313" key="10">
    <source>
        <dbReference type="Proteomes" id="UP000177042"/>
    </source>
</evidence>
<dbReference type="SUPFAM" id="SSF56655">
    <property type="entry name" value="Carbohydrate phosphatase"/>
    <property type="match status" value="1"/>
</dbReference>
<feature type="binding site" evidence="7">
    <location>
        <position position="83"/>
    </location>
    <ligand>
        <name>Mg(2+)</name>
        <dbReference type="ChEBI" id="CHEBI:18420"/>
        <label>1</label>
        <note>catalytic</note>
    </ligand>
</feature>
<evidence type="ECO:0000256" key="8">
    <source>
        <dbReference type="RuleBase" id="RU364068"/>
    </source>
</evidence>
<dbReference type="PANTHER" id="PTHR20854">
    <property type="entry name" value="INOSITOL MONOPHOSPHATASE"/>
    <property type="match status" value="1"/>
</dbReference>
<dbReference type="GO" id="GO:0007165">
    <property type="term" value="P:signal transduction"/>
    <property type="evidence" value="ECO:0007669"/>
    <property type="project" value="TreeGrafter"/>
</dbReference>
<proteinExistence type="inferred from homology"/>
<keyword evidence="6 7" id="KW-0460">Magnesium</keyword>
<keyword evidence="5 8" id="KW-0378">Hydrolase</keyword>
<evidence type="ECO:0000256" key="3">
    <source>
        <dbReference type="ARBA" id="ARBA00009759"/>
    </source>
</evidence>
<evidence type="ECO:0000256" key="1">
    <source>
        <dbReference type="ARBA" id="ARBA00001033"/>
    </source>
</evidence>
<feature type="binding site" evidence="7">
    <location>
        <position position="85"/>
    </location>
    <ligand>
        <name>Mg(2+)</name>
        <dbReference type="ChEBI" id="CHEBI:18420"/>
        <label>1</label>
        <note>catalytic</note>
    </ligand>
</feature>